<dbReference type="SUPFAM" id="SSF52058">
    <property type="entry name" value="L domain-like"/>
    <property type="match status" value="1"/>
</dbReference>
<dbReference type="GO" id="GO:0005737">
    <property type="term" value="C:cytoplasm"/>
    <property type="evidence" value="ECO:0007669"/>
    <property type="project" value="TreeGrafter"/>
</dbReference>
<feature type="region of interest" description="Disordered" evidence="3">
    <location>
        <begin position="1"/>
        <end position="20"/>
    </location>
</feature>
<keyword evidence="1" id="KW-0433">Leucine-rich repeat</keyword>
<accession>A0A5E7L122</accession>
<dbReference type="SMART" id="SM00369">
    <property type="entry name" value="LRR_TYP"/>
    <property type="match status" value="5"/>
</dbReference>
<dbReference type="Proteomes" id="UP000377224">
    <property type="component" value="Unassembled WGS sequence"/>
</dbReference>
<dbReference type="SMART" id="SM00367">
    <property type="entry name" value="LRR_CC"/>
    <property type="match status" value="2"/>
</dbReference>
<proteinExistence type="predicted"/>
<organism evidence="5 6">
    <name type="scientific">Pseudomonas fluorescens</name>
    <dbReference type="NCBI Taxonomy" id="294"/>
    <lineage>
        <taxon>Bacteria</taxon>
        <taxon>Pseudomonadati</taxon>
        <taxon>Pseudomonadota</taxon>
        <taxon>Gammaproteobacteria</taxon>
        <taxon>Pseudomonadales</taxon>
        <taxon>Pseudomonadaceae</taxon>
        <taxon>Pseudomonas</taxon>
    </lineage>
</organism>
<gene>
    <name evidence="5" type="ORF">PS896_03149</name>
</gene>
<dbReference type="Pfam" id="PF20178">
    <property type="entry name" value="ToxA_N"/>
    <property type="match status" value="1"/>
</dbReference>
<dbReference type="InterPro" id="IPR050216">
    <property type="entry name" value="LRR_domain-containing"/>
</dbReference>
<dbReference type="EMBL" id="CABVIN010000004">
    <property type="protein sequence ID" value="VVP07339.1"/>
    <property type="molecule type" value="Genomic_DNA"/>
</dbReference>
<evidence type="ECO:0000256" key="1">
    <source>
        <dbReference type="ARBA" id="ARBA00022614"/>
    </source>
</evidence>
<keyword evidence="2" id="KW-0677">Repeat</keyword>
<dbReference type="InterPro" id="IPR003591">
    <property type="entry name" value="Leu-rich_rpt_typical-subtyp"/>
</dbReference>
<reference evidence="5 6" key="1">
    <citation type="submission" date="2019-09" db="EMBL/GenBank/DDBJ databases">
        <authorList>
            <person name="Chandra G."/>
            <person name="Truman W A."/>
        </authorList>
    </citation>
    <scope>NUCLEOTIDE SEQUENCE [LARGE SCALE GENOMIC DNA]</scope>
    <source>
        <strain evidence="5">PS896</strain>
    </source>
</reference>
<evidence type="ECO:0000256" key="3">
    <source>
        <dbReference type="SAM" id="MobiDB-lite"/>
    </source>
</evidence>
<dbReference type="InterPro" id="IPR046673">
    <property type="entry name" value="ToxA_N"/>
</dbReference>
<feature type="domain" description="Dermonecrotic toxin N-terminal" evidence="4">
    <location>
        <begin position="87"/>
        <end position="351"/>
    </location>
</feature>
<dbReference type="InterPro" id="IPR001611">
    <property type="entry name" value="Leu-rich_rpt"/>
</dbReference>
<evidence type="ECO:0000256" key="2">
    <source>
        <dbReference type="ARBA" id="ARBA00022737"/>
    </source>
</evidence>
<sequence length="1681" mass="189413">MTDENPALHASPSDSALLPKPDRHYQPLLDAIAPWLSQAPTHRRDALKKTTPQLSAPLLQAPRKEHEKLRALNALQWAAQNRVEQNLARLLDARSFAELLLGVEIEKHFGLNLDVRQIFMRLYIPAHAPLPGLKSGAARTWTVALVDAALHNFESRETTDDAFETTSAYISRPTPEGQFSALPKIREKMPIPAFTKLCRDLDIGQRYKSYLEDNLGISNPVVAAILQTNVKASDKAALITALQMAYMQKLLSGDIHRLILGLLDGLKYLRLNRQSWQCHALTIMNARLTGIVLFAPNLESADTTSRVVVYIPDDPEHPIREYPSTGEFARHLTQRLQDQDYQSFFSRFINHEDRGHFFGQLNNRLLPITWQPVSNGDPRPTWRENPVERAPLQMAATTIKGDLWVYLYQRKLDKILNDARVVSVSTAAVDCQARWALWDSFSEVAASLLNIVAFIALPFVPFLGELMLAYTAYQLLDETFEGIVDWAQGASREAFEHFMDAVESVVQVGAFAAGGVIAASQFRTLLPESVIAFIDRLTPAKLPNGTSRYWQPDLHLYEQATSLPKDAKPDALGLHAHQGKTLLALEDKLYAVSQDSPSAQYRIDHPVRPEAYKPELKHNQAGVWQTELDQPLDWERKTLLSRSDPHMRQLPLSLQERLLDISGCEENALRKMHVELGQMPPLLADTLLRWHLDADIQTFIEQIGSERAEDYLQADPVIQLKLLHESGDWPADKGVRLVGRKGKVLWQTPTVDVPLLQIDASRLDAGNLLKTCLLRLSEVDAKTLLGEKPHTSPPTLESRTRTLRRRIAELAHRKRQSLFEDKYRSLQRNAAPLVQVLMDAEPGLPKTLAQSILETTSDFEREQLQHTVLPRRLAELTREIGLQVRATRALEGLELKATQDNLDTDRLIMHSLPRLPGWSQSLRLEVRHYAHSGPLIDSIGPLDATTRKVLVLTEQGQYQPFDDAGEQLSAPGPLLFNLLQALPDAERLALNVGIGESEKLNLLIRQHSLNRDELLTLLSQNPNRKPAYDPSVMRLLGGTTGFRRMPTNTPTLQSHAHRLLPHLLPEELEAFVERLQRHPSGPRGELNRLFIERGRLDEVLNPWVNAIPVVHPETGAPLTTEQYAIQRIRRRQMRVDLLDCWKQQVSLPMDSEHMIDLRLAQPIIGELPALEVNFSHVDHLTMEGAENTQGLHQFLRCFTDLHRLALRGFRLGNLPEAINQSPQLQELILSDCGITLTPQSLESLSKLTKLTTIDLFRNPLGLTPNVERMPGLNYIDVSETGISELPSGLLSRPKLQTALLNDNQIHALPAALFELPDSTSDGFDLGGNPISVTDRERIKRRFNETRQDLGVLAEPADLQRVQALYTHLDQEQASEFFYLLPGTLAEGRSEIARLENEFSSLSSGLATWVTDLPALHPISGEPFTLEEVLSEHASRHEFKSLLEQSWRRELDEDDFDQNNEPTHDLNLTSTINGELPELDADFSHVSHLYMTSRPGRTSGIERFLQTFPKLKGLTLRQYQLEQIPDAVFRMADLTHLSLSECHITLTPQAVVELAQMHRLEHLDLSDNPLGEAPDVSQMMEMTRLLLDNTGITTLPSGLLQLEQLDLAALNDNAITDVPSDILELPAERGEKINLRNNPFSEASVQRLLAYFRNYRVDFGVEVVINRAELEVSTSEDSEIDE</sequence>
<dbReference type="PANTHER" id="PTHR48051">
    <property type="match status" value="1"/>
</dbReference>
<dbReference type="InterPro" id="IPR006553">
    <property type="entry name" value="Leu-rich_rpt_Cys-con_subtyp"/>
</dbReference>
<evidence type="ECO:0000313" key="6">
    <source>
        <dbReference type="Proteomes" id="UP000377224"/>
    </source>
</evidence>
<evidence type="ECO:0000259" key="4">
    <source>
        <dbReference type="Pfam" id="PF20178"/>
    </source>
</evidence>
<protein>
    <recommendedName>
        <fullName evidence="4">Dermonecrotic toxin N-terminal domain-containing protein</fullName>
    </recommendedName>
</protein>
<name>A0A5E7L122_PSEFL</name>
<evidence type="ECO:0000313" key="5">
    <source>
        <dbReference type="EMBL" id="VVP07339.1"/>
    </source>
</evidence>
<dbReference type="PROSITE" id="PS51450">
    <property type="entry name" value="LRR"/>
    <property type="match status" value="1"/>
</dbReference>
<dbReference type="Gene3D" id="3.80.10.10">
    <property type="entry name" value="Ribonuclease Inhibitor"/>
    <property type="match status" value="2"/>
</dbReference>
<dbReference type="InterPro" id="IPR032675">
    <property type="entry name" value="LRR_dom_sf"/>
</dbReference>
<dbReference type="PANTHER" id="PTHR48051:SF54">
    <property type="entry name" value="LEUCINE-RICH REPEAT-CONTAINING PROTEIN"/>
    <property type="match status" value="1"/>
</dbReference>